<gene>
    <name evidence="1" type="ORF">LOK49_LG03G03794</name>
</gene>
<dbReference type="EMBL" id="CM045763">
    <property type="protein sequence ID" value="KAI8023391.1"/>
    <property type="molecule type" value="Genomic_DNA"/>
</dbReference>
<proteinExistence type="predicted"/>
<evidence type="ECO:0000313" key="2">
    <source>
        <dbReference type="Proteomes" id="UP001060215"/>
    </source>
</evidence>
<comment type="caution">
    <text evidence="1">The sequence shown here is derived from an EMBL/GenBank/DDBJ whole genome shotgun (WGS) entry which is preliminary data.</text>
</comment>
<evidence type="ECO:0000313" key="1">
    <source>
        <dbReference type="EMBL" id="KAI8023391.1"/>
    </source>
</evidence>
<name>A0ACC0IHU1_9ERIC</name>
<accession>A0ACC0IHU1</accession>
<organism evidence="1 2">
    <name type="scientific">Camellia lanceoleosa</name>
    <dbReference type="NCBI Taxonomy" id="1840588"/>
    <lineage>
        <taxon>Eukaryota</taxon>
        <taxon>Viridiplantae</taxon>
        <taxon>Streptophyta</taxon>
        <taxon>Embryophyta</taxon>
        <taxon>Tracheophyta</taxon>
        <taxon>Spermatophyta</taxon>
        <taxon>Magnoliopsida</taxon>
        <taxon>eudicotyledons</taxon>
        <taxon>Gunneridae</taxon>
        <taxon>Pentapetalae</taxon>
        <taxon>asterids</taxon>
        <taxon>Ericales</taxon>
        <taxon>Theaceae</taxon>
        <taxon>Camellia</taxon>
    </lineage>
</organism>
<sequence>MGMSCLGKVGWGRGQVKVDRLWSFDYEREVMGANVVVWENVESDVFEYVGGDEHFVDEMKGDGGNTEATTHAGNVEFGCSDGRVRFKGEVVYNVSPIKTDRLGASMGEEVGGTKAECVLKESQNVGVCGTIMWEDATTGVVVYFSDVKNLIHQNCIHGNVIDAYGELLKSDHLRMYGDDELADKSYFFNSDMVKNNDIRAMEKFVRRNVSAASECRFIHFPMCHTGHWTLVVYDTEDRSRKHYNPMRQHGDRADVHHNEVTVLKERTLHVMKQTLHEFELDEQSIVANFSNPLEFVTNYAHMVITCNNSLFASSLTGVIICAIMRRCVSSRCGTFGDSESSKVW</sequence>
<keyword evidence="2" id="KW-1185">Reference proteome</keyword>
<dbReference type="Proteomes" id="UP001060215">
    <property type="component" value="Chromosome 6"/>
</dbReference>
<protein>
    <submittedName>
        <fullName evidence="1">Uncharacterized protein</fullName>
    </submittedName>
</protein>
<reference evidence="1 2" key="1">
    <citation type="journal article" date="2022" name="Plant J.">
        <title>Chromosome-level genome of Camellia lanceoleosa provides a valuable resource for understanding genome evolution and self-incompatibility.</title>
        <authorList>
            <person name="Gong W."/>
            <person name="Xiao S."/>
            <person name="Wang L."/>
            <person name="Liao Z."/>
            <person name="Chang Y."/>
            <person name="Mo W."/>
            <person name="Hu G."/>
            <person name="Li W."/>
            <person name="Zhao G."/>
            <person name="Zhu H."/>
            <person name="Hu X."/>
            <person name="Ji K."/>
            <person name="Xiang X."/>
            <person name="Song Q."/>
            <person name="Yuan D."/>
            <person name="Jin S."/>
            <person name="Zhang L."/>
        </authorList>
    </citation>
    <scope>NUCLEOTIDE SEQUENCE [LARGE SCALE GENOMIC DNA]</scope>
    <source>
        <strain evidence="1">SQ_2022a</strain>
    </source>
</reference>